<name>A0AC35ERJ8_9BILA</name>
<proteinExistence type="predicted"/>
<protein>
    <submittedName>
        <fullName evidence="2">Uncharacterized protein</fullName>
    </submittedName>
</protein>
<accession>A0AC35ERJ8</accession>
<organism evidence="1 2">
    <name type="scientific">Panagrolaimus sp. PS1159</name>
    <dbReference type="NCBI Taxonomy" id="55785"/>
    <lineage>
        <taxon>Eukaryota</taxon>
        <taxon>Metazoa</taxon>
        <taxon>Ecdysozoa</taxon>
        <taxon>Nematoda</taxon>
        <taxon>Chromadorea</taxon>
        <taxon>Rhabditida</taxon>
        <taxon>Tylenchina</taxon>
        <taxon>Panagrolaimomorpha</taxon>
        <taxon>Panagrolaimoidea</taxon>
        <taxon>Panagrolaimidae</taxon>
        <taxon>Panagrolaimus</taxon>
    </lineage>
</organism>
<dbReference type="Proteomes" id="UP000887580">
    <property type="component" value="Unplaced"/>
</dbReference>
<dbReference type="WBParaSite" id="PS1159_v2.g10168.t1">
    <property type="protein sequence ID" value="PS1159_v2.g10168.t1"/>
    <property type="gene ID" value="PS1159_v2.g10168"/>
</dbReference>
<evidence type="ECO:0000313" key="1">
    <source>
        <dbReference type="Proteomes" id="UP000887580"/>
    </source>
</evidence>
<sequence length="312" mass="36116">MDHGKIVWPDASSVKQYFSIPNSLIYYIAKNPSSHKLYSKLIQTCKYFFEKNSILVAPKFQDCKDGINSLICVNKYLECKKNKKQCCIKIDTKKLKSKIWIIAEFDMDYGDQNSISLILSKLYRCELYHFGLTDKIVMFDDLKFFTSAKEVILLKTSIKYNDGRSLMLEKAIECFPNVEYLECDIGENISCITASTMANISKHPNAGNFKDIVLFDTPEIKDLSFKGFNNDTKIWLKFNSVISEAYKEQLDAFIDEIIESEVKYRWILYDGQDGEKCEIMHSRFGCNCYAEDREDVNGESDDTESEDDDDEE</sequence>
<reference evidence="2" key="1">
    <citation type="submission" date="2022-11" db="UniProtKB">
        <authorList>
            <consortium name="WormBaseParasite"/>
        </authorList>
    </citation>
    <scope>IDENTIFICATION</scope>
</reference>
<evidence type="ECO:0000313" key="2">
    <source>
        <dbReference type="WBParaSite" id="PS1159_v2.g10168.t1"/>
    </source>
</evidence>